<comment type="cofactor">
    <cofactor evidence="3">
        <name>Zn(2+)</name>
        <dbReference type="ChEBI" id="CHEBI:29105"/>
    </cofactor>
    <text evidence="3">Binds 1 divalent metal cation per subunit.</text>
</comment>
<dbReference type="GO" id="GO:0016787">
    <property type="term" value="F:hydrolase activity"/>
    <property type="evidence" value="ECO:0007669"/>
    <property type="project" value="UniProtKB-KW"/>
</dbReference>
<evidence type="ECO:0000256" key="2">
    <source>
        <dbReference type="PIRSR" id="PIRSR605511-1"/>
    </source>
</evidence>
<keyword evidence="6" id="KW-1185">Reference proteome</keyword>
<dbReference type="InterPro" id="IPR013658">
    <property type="entry name" value="SGL"/>
</dbReference>
<dbReference type="SUPFAM" id="SSF63829">
    <property type="entry name" value="Calcium-dependent phosphotriesterase"/>
    <property type="match status" value="1"/>
</dbReference>
<dbReference type="Gene3D" id="2.120.10.30">
    <property type="entry name" value="TolB, C-terminal domain"/>
    <property type="match status" value="1"/>
</dbReference>
<feature type="active site" description="Proton donor/acceptor" evidence="2">
    <location>
        <position position="254"/>
    </location>
</feature>
<dbReference type="InterPro" id="IPR051262">
    <property type="entry name" value="SMP-30/CGR1_Lactonase"/>
</dbReference>
<comment type="caution">
    <text evidence="5">The sequence shown here is derived from an EMBL/GenBank/DDBJ whole genome shotgun (WGS) entry which is preliminary data.</text>
</comment>
<feature type="binding site" evidence="3">
    <location>
        <position position="143"/>
    </location>
    <ligand>
        <name>substrate</name>
    </ligand>
</feature>
<dbReference type="AlphaFoldDB" id="A0A2P7QZA9"/>
<dbReference type="InterPro" id="IPR005511">
    <property type="entry name" value="SMP-30"/>
</dbReference>
<organism evidence="5 6">
    <name type="scientific">Allosphingosinicella deserti</name>
    <dbReference type="NCBI Taxonomy" id="2116704"/>
    <lineage>
        <taxon>Bacteria</taxon>
        <taxon>Pseudomonadati</taxon>
        <taxon>Pseudomonadota</taxon>
        <taxon>Alphaproteobacteria</taxon>
        <taxon>Sphingomonadales</taxon>
        <taxon>Sphingomonadaceae</taxon>
        <taxon>Allosphingosinicella</taxon>
    </lineage>
</organism>
<dbReference type="RefSeq" id="WP_106511655.1">
    <property type="nucleotide sequence ID" value="NZ_PXYI01000001.1"/>
</dbReference>
<evidence type="ECO:0000256" key="3">
    <source>
        <dbReference type="PIRSR" id="PIRSR605511-2"/>
    </source>
</evidence>
<evidence type="ECO:0000313" key="6">
    <source>
        <dbReference type="Proteomes" id="UP000241167"/>
    </source>
</evidence>
<dbReference type="PANTHER" id="PTHR47572">
    <property type="entry name" value="LIPOPROTEIN-RELATED"/>
    <property type="match status" value="1"/>
</dbReference>
<evidence type="ECO:0000313" key="5">
    <source>
        <dbReference type="EMBL" id="PSJ43286.1"/>
    </source>
</evidence>
<dbReference type="Proteomes" id="UP000241167">
    <property type="component" value="Unassembled WGS sequence"/>
</dbReference>
<reference evidence="5 6" key="1">
    <citation type="submission" date="2018-03" db="EMBL/GenBank/DDBJ databases">
        <title>The draft genome of Sphingosinicella sp. GL-C-18.</title>
        <authorList>
            <person name="Liu L."/>
            <person name="Li L."/>
            <person name="Liang L."/>
            <person name="Zhang X."/>
            <person name="Wang T."/>
        </authorList>
    </citation>
    <scope>NUCLEOTIDE SEQUENCE [LARGE SCALE GENOMIC DNA]</scope>
    <source>
        <strain evidence="5 6">GL-C-18</strain>
    </source>
</reference>
<accession>A0A2P7QZA9</accession>
<feature type="domain" description="SMP-30/Gluconolactonase/LRE-like region" evidence="4">
    <location>
        <begin position="42"/>
        <end position="307"/>
    </location>
</feature>
<dbReference type="GO" id="GO:0046872">
    <property type="term" value="F:metal ion binding"/>
    <property type="evidence" value="ECO:0007669"/>
    <property type="project" value="UniProtKB-KW"/>
</dbReference>
<feature type="binding site" evidence="3">
    <location>
        <position position="198"/>
    </location>
    <ligand>
        <name>a divalent metal cation</name>
        <dbReference type="ChEBI" id="CHEBI:60240"/>
    </ligand>
</feature>
<dbReference type="Pfam" id="PF08450">
    <property type="entry name" value="SGL"/>
    <property type="match status" value="1"/>
</dbReference>
<dbReference type="EMBL" id="PXYI01000001">
    <property type="protein sequence ID" value="PSJ43286.1"/>
    <property type="molecule type" value="Genomic_DNA"/>
</dbReference>
<keyword evidence="3" id="KW-0479">Metal-binding</keyword>
<name>A0A2P7QZA9_9SPHN</name>
<dbReference type="PANTHER" id="PTHR47572:SF4">
    <property type="entry name" value="LACTONASE DRP35"/>
    <property type="match status" value="1"/>
</dbReference>
<evidence type="ECO:0000256" key="1">
    <source>
        <dbReference type="ARBA" id="ARBA00022801"/>
    </source>
</evidence>
<protein>
    <submittedName>
        <fullName evidence="5">Gluconolactonase</fullName>
    </submittedName>
</protein>
<proteinExistence type="predicted"/>
<dbReference type="OrthoDB" id="30052at2"/>
<sequence>MSVEGSKTSYETVGKIVSPAPGLAALVPGDAKIEKLADGFTWSEGPVWIRDGRYLLLSDVPANKMYRWSEDDGLTVFLEPSGFSGPDAKGFREPGSNGLIPGPGNSILVADHGNRAVAQLDLATKKKTFLATRFEGKRFNSPNDMVRASDGSIYFTDPPYGLEGINDSPLKELGWNGVYRLRPNGDVELLVKDMSFPNGIILSPDERTLYVANSDPERAVIMAFPLSEAGSIGEGRVFADLTALAKSGLPGLPDGMAIDKKGNLFATGPGGVHVYTPAGKELGRIDTGTAIANCAFGEDGRTLFLASNNFLGKIRLSTIGLGY</sequence>
<evidence type="ECO:0000259" key="4">
    <source>
        <dbReference type="Pfam" id="PF08450"/>
    </source>
</evidence>
<feature type="binding site" evidence="3">
    <location>
        <position position="44"/>
    </location>
    <ligand>
        <name>a divalent metal cation</name>
        <dbReference type="ChEBI" id="CHEBI:60240"/>
    </ligand>
</feature>
<dbReference type="PRINTS" id="PR01790">
    <property type="entry name" value="SMP30FAMILY"/>
</dbReference>
<gene>
    <name evidence="5" type="ORF">C7I55_02610</name>
</gene>
<dbReference type="InterPro" id="IPR011042">
    <property type="entry name" value="6-blade_b-propeller_TolB-like"/>
</dbReference>
<keyword evidence="1" id="KW-0378">Hydrolase</keyword>
<keyword evidence="3" id="KW-0862">Zinc</keyword>
<feature type="binding site" evidence="3">
    <location>
        <position position="254"/>
    </location>
    <ligand>
        <name>a divalent metal cation</name>
        <dbReference type="ChEBI" id="CHEBI:60240"/>
    </ligand>
</feature>